<dbReference type="InterPro" id="IPR023198">
    <property type="entry name" value="PGP-like_dom2"/>
</dbReference>
<reference evidence="4 5" key="1">
    <citation type="submission" date="2015-04" db="EMBL/GenBank/DDBJ databases">
        <title>The draft genome sequence of Erythrobacr gangjinensis K7-2.</title>
        <authorList>
            <person name="Zhuang L."/>
            <person name="Liu Y."/>
            <person name="Shao Z."/>
        </authorList>
    </citation>
    <scope>NUCLEOTIDE SEQUENCE [LARGE SCALE GENOMIC DNA]</scope>
    <source>
        <strain evidence="4 5">K7-2</strain>
    </source>
</reference>
<evidence type="ECO:0000313" key="5">
    <source>
        <dbReference type="Proteomes" id="UP000053070"/>
    </source>
</evidence>
<dbReference type="InterPro" id="IPR044999">
    <property type="entry name" value="CbbY-like"/>
</dbReference>
<dbReference type="PANTHER" id="PTHR42896:SF2">
    <property type="entry name" value="CBBY-LIKE PROTEIN"/>
    <property type="match status" value="1"/>
</dbReference>
<sequence>MMQALIFDCDGVLVDTEKDGHRVAFNTAFETHGIDAHWGVREYHDLLQVAGGKERMRFYFDRNGWPEAEAERDALIKDLHATKSAAFQDLLRGGKMTLRPGVARLVDEARAADMALAVCSTSKLESVQACVDLLGPDRANAFSFILAGDAVSRKKPDPEIYLTAAERLDLPASQCLVIEDSEIGCRAATSAGMRCVVTTSAYTASESFEGAYRVVPELGDGANAVPLVEIAT</sequence>
<dbReference type="SUPFAM" id="SSF56784">
    <property type="entry name" value="HAD-like"/>
    <property type="match status" value="1"/>
</dbReference>
<dbReference type="SFLD" id="SFLDG01135">
    <property type="entry name" value="C1.5.6:_HAD__Beta-PGM__Phospha"/>
    <property type="match status" value="1"/>
</dbReference>
<dbReference type="SFLD" id="SFLDG01129">
    <property type="entry name" value="C1.5:_HAD__Beta-PGM__Phosphata"/>
    <property type="match status" value="1"/>
</dbReference>
<dbReference type="InterPro" id="IPR006439">
    <property type="entry name" value="HAD-SF_hydro_IA"/>
</dbReference>
<dbReference type="EMBL" id="LBHC01000002">
    <property type="protein sequence ID" value="KLE31305.1"/>
    <property type="molecule type" value="Genomic_DNA"/>
</dbReference>
<dbReference type="SFLD" id="SFLDF00035">
    <property type="entry name" value="phosphoglycolate_phosphatase"/>
    <property type="match status" value="1"/>
</dbReference>
<comment type="caution">
    <text evidence="4">The sequence shown here is derived from an EMBL/GenBank/DDBJ whole genome shotgun (WGS) entry which is preliminary data.</text>
</comment>
<dbReference type="PATRIC" id="fig|502682.8.peg.1367"/>
<dbReference type="PANTHER" id="PTHR42896">
    <property type="entry name" value="XYLULOSE-1,5-BISPHOSPHATE (XUBP) PHOSPHATASE"/>
    <property type="match status" value="1"/>
</dbReference>
<organism evidence="4 5">
    <name type="scientific">Aurantiacibacter gangjinensis</name>
    <dbReference type="NCBI Taxonomy" id="502682"/>
    <lineage>
        <taxon>Bacteria</taxon>
        <taxon>Pseudomonadati</taxon>
        <taxon>Pseudomonadota</taxon>
        <taxon>Alphaproteobacteria</taxon>
        <taxon>Sphingomonadales</taxon>
        <taxon>Erythrobacteraceae</taxon>
        <taxon>Aurantiacibacter</taxon>
    </lineage>
</organism>
<dbReference type="PRINTS" id="PR00413">
    <property type="entry name" value="HADHALOGNASE"/>
</dbReference>
<dbReference type="AlphaFoldDB" id="A0A0G9MKU0"/>
<dbReference type="GO" id="GO:0000287">
    <property type="term" value="F:magnesium ion binding"/>
    <property type="evidence" value="ECO:0007669"/>
    <property type="project" value="UniProtKB-ARBA"/>
</dbReference>
<dbReference type="KEGG" id="egn:BMF35_a0338"/>
<evidence type="ECO:0000313" key="4">
    <source>
        <dbReference type="EMBL" id="KLE31305.1"/>
    </source>
</evidence>
<dbReference type="SFLD" id="SFLDS00003">
    <property type="entry name" value="Haloacid_Dehalogenase"/>
    <property type="match status" value="1"/>
</dbReference>
<protein>
    <submittedName>
        <fullName evidence="4">Uncharacterized protein</fullName>
    </submittedName>
</protein>
<gene>
    <name evidence="4" type="ORF">AAW01_06710</name>
</gene>
<dbReference type="OrthoDB" id="9797743at2"/>
<accession>A0A0G9MKU0</accession>
<dbReference type="InterPro" id="IPR036412">
    <property type="entry name" value="HAD-like_sf"/>
</dbReference>
<evidence type="ECO:0000256" key="2">
    <source>
        <dbReference type="ARBA" id="ARBA00022723"/>
    </source>
</evidence>
<evidence type="ECO:0000256" key="3">
    <source>
        <dbReference type="ARBA" id="ARBA00022801"/>
    </source>
</evidence>
<dbReference type="Proteomes" id="UP000053070">
    <property type="component" value="Unassembled WGS sequence"/>
</dbReference>
<dbReference type="Pfam" id="PF00702">
    <property type="entry name" value="Hydrolase"/>
    <property type="match status" value="1"/>
</dbReference>
<dbReference type="RefSeq" id="WP_047006657.1">
    <property type="nucleotide sequence ID" value="NZ_CP018097.1"/>
</dbReference>
<dbReference type="NCBIfam" id="TIGR01509">
    <property type="entry name" value="HAD-SF-IA-v3"/>
    <property type="match status" value="1"/>
</dbReference>
<dbReference type="FunFam" id="3.40.50.1000:FF:000036">
    <property type="entry name" value="HAD family hydrolase"/>
    <property type="match status" value="1"/>
</dbReference>
<dbReference type="STRING" id="502682.BMF35_a0338"/>
<proteinExistence type="inferred from homology"/>
<evidence type="ECO:0000256" key="1">
    <source>
        <dbReference type="ARBA" id="ARBA00006171"/>
    </source>
</evidence>
<name>A0A0G9MKU0_9SPHN</name>
<dbReference type="Gene3D" id="3.40.50.1000">
    <property type="entry name" value="HAD superfamily/HAD-like"/>
    <property type="match status" value="1"/>
</dbReference>
<keyword evidence="2" id="KW-0479">Metal-binding</keyword>
<dbReference type="Gene3D" id="1.10.150.240">
    <property type="entry name" value="Putative phosphatase, domain 2"/>
    <property type="match status" value="1"/>
</dbReference>
<comment type="similarity">
    <text evidence="1">Belongs to the HAD-like hydrolase superfamily. CbbY/CbbZ/Gph/YieH family.</text>
</comment>
<dbReference type="GO" id="GO:0016787">
    <property type="term" value="F:hydrolase activity"/>
    <property type="evidence" value="ECO:0007669"/>
    <property type="project" value="UniProtKB-KW"/>
</dbReference>
<keyword evidence="3" id="KW-0378">Hydrolase</keyword>
<keyword evidence="5" id="KW-1185">Reference proteome</keyword>
<dbReference type="InterPro" id="IPR023214">
    <property type="entry name" value="HAD_sf"/>
</dbReference>